<comment type="function">
    <text evidence="1">Required for the efficient initiation of filament assembly.</text>
</comment>
<dbReference type="GO" id="GO:0044780">
    <property type="term" value="P:bacterial-type flagellum assembly"/>
    <property type="evidence" value="ECO:0007669"/>
    <property type="project" value="InterPro"/>
</dbReference>
<protein>
    <submittedName>
        <fullName evidence="4">FlgN protein</fullName>
    </submittedName>
</protein>
<dbReference type="Gene3D" id="1.20.58.300">
    <property type="entry name" value="FlgN-like"/>
    <property type="match status" value="1"/>
</dbReference>
<evidence type="ECO:0000256" key="2">
    <source>
        <dbReference type="ARBA" id="ARBA00007703"/>
    </source>
</evidence>
<proteinExistence type="inferred from homology"/>
<dbReference type="Proteomes" id="UP000242869">
    <property type="component" value="Unassembled WGS sequence"/>
</dbReference>
<dbReference type="InterPro" id="IPR036679">
    <property type="entry name" value="FlgN-like_sf"/>
</dbReference>
<dbReference type="STRING" id="83765.SAMN05660284_00222"/>
<keyword evidence="5" id="KW-1185">Reference proteome</keyword>
<dbReference type="SUPFAM" id="SSF140566">
    <property type="entry name" value="FlgN-like"/>
    <property type="match status" value="1"/>
</dbReference>
<evidence type="ECO:0000256" key="3">
    <source>
        <dbReference type="ARBA" id="ARBA00022795"/>
    </source>
</evidence>
<dbReference type="OrthoDB" id="9131866at2"/>
<sequence length="154" mass="16949">MVDMALHSALKDELACLEQVVALLKKEQEVLASARIDQLSDITNNKTRLVAELENFSAVRLALMQTHNIPDDGSAIAGWLATHAPSSLDLWKTLIDLARQAAAYNRSNGQLLSGREEANRNLMRILLAEQDAETGYSADGRISHSSTRRPLDRA</sequence>
<evidence type="ECO:0000256" key="1">
    <source>
        <dbReference type="ARBA" id="ARBA00002397"/>
    </source>
</evidence>
<reference evidence="5" key="1">
    <citation type="submission" date="2016-10" db="EMBL/GenBank/DDBJ databases">
        <authorList>
            <person name="Varghese N."/>
            <person name="Submissions S."/>
        </authorList>
    </citation>
    <scope>NUCLEOTIDE SEQUENCE [LARGE SCALE GENOMIC DNA]</scope>
    <source>
        <strain evidence="5">DSM 6150</strain>
    </source>
</reference>
<accession>A0A1I4VCE6</accession>
<evidence type="ECO:0000313" key="5">
    <source>
        <dbReference type="Proteomes" id="UP000242869"/>
    </source>
</evidence>
<gene>
    <name evidence="4" type="ORF">SAMN05660284_00222</name>
</gene>
<dbReference type="InterPro" id="IPR007809">
    <property type="entry name" value="FlgN-like"/>
</dbReference>
<name>A0A1I4VCE6_9NEIS</name>
<dbReference type="EMBL" id="FOVE01000001">
    <property type="protein sequence ID" value="SFM98760.1"/>
    <property type="molecule type" value="Genomic_DNA"/>
</dbReference>
<dbReference type="AlphaFoldDB" id="A0A1I4VCE6"/>
<dbReference type="Pfam" id="PF05130">
    <property type="entry name" value="FlgN"/>
    <property type="match status" value="1"/>
</dbReference>
<keyword evidence="3" id="KW-1005">Bacterial flagellum biogenesis</keyword>
<organism evidence="4 5">
    <name type="scientific">Formivibrio citricus</name>
    <dbReference type="NCBI Taxonomy" id="83765"/>
    <lineage>
        <taxon>Bacteria</taxon>
        <taxon>Pseudomonadati</taxon>
        <taxon>Pseudomonadota</taxon>
        <taxon>Betaproteobacteria</taxon>
        <taxon>Neisseriales</taxon>
        <taxon>Chitinibacteraceae</taxon>
        <taxon>Formivibrio</taxon>
    </lineage>
</organism>
<comment type="similarity">
    <text evidence="2">Belongs to the FlgN family.</text>
</comment>
<evidence type="ECO:0000313" key="4">
    <source>
        <dbReference type="EMBL" id="SFM98760.1"/>
    </source>
</evidence>